<dbReference type="InterPro" id="IPR000086">
    <property type="entry name" value="NUDIX_hydrolase_dom"/>
</dbReference>
<keyword evidence="2 4" id="KW-0378">Hydrolase</keyword>
<gene>
    <name evidence="4" type="ORF">BN874_810010</name>
</gene>
<dbReference type="GO" id="GO:0006167">
    <property type="term" value="P:AMP biosynthetic process"/>
    <property type="evidence" value="ECO:0007669"/>
    <property type="project" value="TreeGrafter"/>
</dbReference>
<dbReference type="Gene3D" id="3.90.79.10">
    <property type="entry name" value="Nucleoside Triphosphate Pyrophosphohydrolase"/>
    <property type="match status" value="1"/>
</dbReference>
<evidence type="ECO:0000256" key="2">
    <source>
        <dbReference type="ARBA" id="ARBA00022801"/>
    </source>
</evidence>
<dbReference type="Pfam" id="PF00293">
    <property type="entry name" value="NUDIX"/>
    <property type="match status" value="1"/>
</dbReference>
<dbReference type="Proteomes" id="UP000019184">
    <property type="component" value="Unassembled WGS sequence"/>
</dbReference>
<comment type="caution">
    <text evidence="4">The sequence shown here is derived from an EMBL/GenBank/DDBJ whole genome shotgun (WGS) entry which is preliminary data.</text>
</comment>
<feature type="domain" description="Nudix hydrolase" evidence="3">
    <location>
        <begin position="11"/>
        <end position="143"/>
    </location>
</feature>
<protein>
    <submittedName>
        <fullName evidence="4">NUDIX hydrolase</fullName>
    </submittedName>
</protein>
<sequence>MQMPNPRTVSPRILSAGVVVIHWNRDHYDYLLLRAYNYWDFPKGVVEVNESPLEAAVREVEEETTLTGLRFRWGDVYRETYPYNQGRKVARYYIAESLGTDVSLPPNPELGRPEHSEYCWVNRAEAWTLLTLRVRAILEWTDGILARPPRRP</sequence>
<evidence type="ECO:0000256" key="1">
    <source>
        <dbReference type="ARBA" id="ARBA00001946"/>
    </source>
</evidence>
<dbReference type="GO" id="GO:0006754">
    <property type="term" value="P:ATP biosynthetic process"/>
    <property type="evidence" value="ECO:0007669"/>
    <property type="project" value="TreeGrafter"/>
</dbReference>
<evidence type="ECO:0000313" key="4">
    <source>
        <dbReference type="EMBL" id="CDH47439.1"/>
    </source>
</evidence>
<dbReference type="SUPFAM" id="SSF55811">
    <property type="entry name" value="Nudix"/>
    <property type="match status" value="1"/>
</dbReference>
<dbReference type="GO" id="GO:0004081">
    <property type="term" value="F:bis(5'-nucleosyl)-tetraphosphatase (asymmetrical) activity"/>
    <property type="evidence" value="ECO:0007669"/>
    <property type="project" value="TreeGrafter"/>
</dbReference>
<evidence type="ECO:0000313" key="5">
    <source>
        <dbReference type="Proteomes" id="UP000019184"/>
    </source>
</evidence>
<dbReference type="PANTHER" id="PTHR21340:SF0">
    <property type="entry name" value="BIS(5'-NUCLEOSYL)-TETRAPHOSPHATASE [ASYMMETRICAL]"/>
    <property type="match status" value="1"/>
</dbReference>
<dbReference type="PROSITE" id="PS51462">
    <property type="entry name" value="NUDIX"/>
    <property type="match status" value="1"/>
</dbReference>
<keyword evidence="5" id="KW-1185">Reference proteome</keyword>
<comment type="cofactor">
    <cofactor evidence="1">
        <name>Mg(2+)</name>
        <dbReference type="ChEBI" id="CHEBI:18420"/>
    </cofactor>
</comment>
<name>A0A7U7J5Z6_9GAMM</name>
<proteinExistence type="predicted"/>
<dbReference type="InterPro" id="IPR020084">
    <property type="entry name" value="NUDIX_hydrolase_CS"/>
</dbReference>
<accession>A0A7U7J5Z6</accession>
<dbReference type="InterPro" id="IPR015797">
    <property type="entry name" value="NUDIX_hydrolase-like_dom_sf"/>
</dbReference>
<dbReference type="EMBL" id="CBTK010000300">
    <property type="protein sequence ID" value="CDH47439.1"/>
    <property type="molecule type" value="Genomic_DNA"/>
</dbReference>
<dbReference type="InterPro" id="IPR051325">
    <property type="entry name" value="Nudix_hydrolase_domain"/>
</dbReference>
<dbReference type="PANTHER" id="PTHR21340">
    <property type="entry name" value="DIADENOSINE 5,5-P1,P4-TETRAPHOSPHATE PYROPHOSPHOHYDROLASE MUTT"/>
    <property type="match status" value="1"/>
</dbReference>
<dbReference type="AlphaFoldDB" id="A0A7U7J5Z6"/>
<organism evidence="4 5">
    <name type="scientific">Candidatus Contendobacter odensis Run_B_J11</name>
    <dbReference type="NCBI Taxonomy" id="1400861"/>
    <lineage>
        <taxon>Bacteria</taxon>
        <taxon>Pseudomonadati</taxon>
        <taxon>Pseudomonadota</taxon>
        <taxon>Gammaproteobacteria</taxon>
        <taxon>Candidatus Competibacteraceae</taxon>
        <taxon>Candidatus Contendibacter</taxon>
    </lineage>
</organism>
<dbReference type="PROSITE" id="PS00893">
    <property type="entry name" value="NUDIX_BOX"/>
    <property type="match status" value="1"/>
</dbReference>
<reference evidence="4 5" key="1">
    <citation type="journal article" date="2014" name="ISME J.">
        <title>Candidatus Competibacter-lineage genomes retrieved from metagenomes reveal functional metabolic diversity.</title>
        <authorList>
            <person name="McIlroy S.J."/>
            <person name="Albertsen M."/>
            <person name="Andresen E.K."/>
            <person name="Saunders A.M."/>
            <person name="Kristiansen R."/>
            <person name="Stokholm-Bjerregaard M."/>
            <person name="Nielsen K.L."/>
            <person name="Nielsen P.H."/>
        </authorList>
    </citation>
    <scope>NUCLEOTIDE SEQUENCE [LARGE SCALE GENOMIC DNA]</scope>
    <source>
        <strain evidence="4 5">Run_B_J11</strain>
    </source>
</reference>
<evidence type="ECO:0000259" key="3">
    <source>
        <dbReference type="PROSITE" id="PS51462"/>
    </source>
</evidence>